<dbReference type="Proteomes" id="UP000823886">
    <property type="component" value="Unassembled WGS sequence"/>
</dbReference>
<protein>
    <submittedName>
        <fullName evidence="2">DUF2812 domain-containing protein</fullName>
    </submittedName>
</protein>
<feature type="transmembrane region" description="Helical" evidence="1">
    <location>
        <begin position="265"/>
        <end position="284"/>
    </location>
</feature>
<keyword evidence="1" id="KW-0472">Membrane</keyword>
<evidence type="ECO:0000313" key="2">
    <source>
        <dbReference type="EMBL" id="HJC62601.1"/>
    </source>
</evidence>
<dbReference type="AlphaFoldDB" id="A0A9D2PN57"/>
<comment type="caution">
    <text evidence="2">The sequence shown here is derived from an EMBL/GenBank/DDBJ whole genome shotgun (WGS) entry which is preliminary data.</text>
</comment>
<gene>
    <name evidence="2" type="ORF">H9753_03150</name>
</gene>
<proteinExistence type="predicted"/>
<dbReference type="EMBL" id="DWVZ01000038">
    <property type="protein sequence ID" value="HJC62601.1"/>
    <property type="molecule type" value="Genomic_DNA"/>
</dbReference>
<evidence type="ECO:0000313" key="3">
    <source>
        <dbReference type="Proteomes" id="UP000823886"/>
    </source>
</evidence>
<evidence type="ECO:0000256" key="1">
    <source>
        <dbReference type="SAM" id="Phobius"/>
    </source>
</evidence>
<dbReference type="InterPro" id="IPR021359">
    <property type="entry name" value="DUF2812"/>
</dbReference>
<sequence>MSRRKLQLALYYFYDHTTLEKHFEKMAEKGWELDGMGSFWHYRETRPRKIHYGITYFPGVGAYTPLSGSEATFEEFCMEAGWELAAELRTMKIFKNERENPEPLESQADIQVENLHRACRKDQIFTLAAGVVGWLTVLWFLISLYFNGAGVLSDAKGILVAVLMLSVGIYTADDLITYRRWYHRAKANAERDLSFTPTWSHRPVQILTGAVVPFGAFLFHVLSAGSFGLYWILVFTGCFLVYFIQDRIRSYLRRRGRAAGMNLGVNFLMAFLIFLFVYGIYGAVQMKGNDAAVYAEDGFHWERYLPLALEQLTDKVYRDGYMKPYHTQGSLLLAQLSAEHFQSDEFSGETGEEGDYLQYVLTKVKAAALYDFTWNAMRRTYKGEEAWEKETDWEGAGTEVQCVCETWAERDGKKIYRYLIGMEDRVLKIDLSFQPDAEQKKVILEKLGDI</sequence>
<name>A0A9D2PN57_9FIRM</name>
<keyword evidence="1" id="KW-1133">Transmembrane helix</keyword>
<feature type="transmembrane region" description="Helical" evidence="1">
    <location>
        <begin position="124"/>
        <end position="146"/>
    </location>
</feature>
<keyword evidence="1" id="KW-0812">Transmembrane</keyword>
<organism evidence="2 3">
    <name type="scientific">Candidatus Blautia merdavium</name>
    <dbReference type="NCBI Taxonomy" id="2838494"/>
    <lineage>
        <taxon>Bacteria</taxon>
        <taxon>Bacillati</taxon>
        <taxon>Bacillota</taxon>
        <taxon>Clostridia</taxon>
        <taxon>Lachnospirales</taxon>
        <taxon>Lachnospiraceae</taxon>
        <taxon>Blautia</taxon>
    </lineage>
</organism>
<feature type="transmembrane region" description="Helical" evidence="1">
    <location>
        <begin position="228"/>
        <end position="244"/>
    </location>
</feature>
<reference evidence="2" key="1">
    <citation type="journal article" date="2021" name="PeerJ">
        <title>Extensive microbial diversity within the chicken gut microbiome revealed by metagenomics and culture.</title>
        <authorList>
            <person name="Gilroy R."/>
            <person name="Ravi A."/>
            <person name="Getino M."/>
            <person name="Pursley I."/>
            <person name="Horton D.L."/>
            <person name="Alikhan N.F."/>
            <person name="Baker D."/>
            <person name="Gharbi K."/>
            <person name="Hall N."/>
            <person name="Watson M."/>
            <person name="Adriaenssens E.M."/>
            <person name="Foster-Nyarko E."/>
            <person name="Jarju S."/>
            <person name="Secka A."/>
            <person name="Antonio M."/>
            <person name="Oren A."/>
            <person name="Chaudhuri R.R."/>
            <person name="La Ragione R."/>
            <person name="Hildebrand F."/>
            <person name="Pallen M.J."/>
        </authorList>
    </citation>
    <scope>NUCLEOTIDE SEQUENCE</scope>
    <source>
        <strain evidence="2">ChiBcec2-3848</strain>
    </source>
</reference>
<accession>A0A9D2PN57</accession>
<dbReference type="Pfam" id="PF11193">
    <property type="entry name" value="DUF2812"/>
    <property type="match status" value="1"/>
</dbReference>
<reference evidence="2" key="2">
    <citation type="submission" date="2021-04" db="EMBL/GenBank/DDBJ databases">
        <authorList>
            <person name="Gilroy R."/>
        </authorList>
    </citation>
    <scope>NUCLEOTIDE SEQUENCE</scope>
    <source>
        <strain evidence="2">ChiBcec2-3848</strain>
    </source>
</reference>